<evidence type="ECO:0000256" key="6">
    <source>
        <dbReference type="ARBA" id="ARBA00023136"/>
    </source>
</evidence>
<reference evidence="10" key="1">
    <citation type="submission" date="2016-03" db="EMBL/GenBank/DDBJ databases">
        <authorList>
            <person name="Ploux O."/>
        </authorList>
    </citation>
    <scope>NUCLEOTIDE SEQUENCE</scope>
    <source>
        <strain evidence="10">UC10</strain>
    </source>
</reference>
<dbReference type="GO" id="GO:0005886">
    <property type="term" value="C:plasma membrane"/>
    <property type="evidence" value="ECO:0007669"/>
    <property type="project" value="UniProtKB-SubCell"/>
</dbReference>
<feature type="transmembrane region" description="Helical" evidence="8">
    <location>
        <begin position="271"/>
        <end position="292"/>
    </location>
</feature>
<dbReference type="GO" id="GO:0042773">
    <property type="term" value="P:ATP synthesis coupled electron transport"/>
    <property type="evidence" value="ECO:0007669"/>
    <property type="project" value="InterPro"/>
</dbReference>
<keyword evidence="6 8" id="KW-0472">Membrane</keyword>
<feature type="transmembrane region" description="Helical" evidence="8">
    <location>
        <begin position="443"/>
        <end position="464"/>
    </location>
</feature>
<gene>
    <name evidence="10" type="primary">phaD</name>
    <name evidence="10" type="ORF">STPYR_12981</name>
</gene>
<dbReference type="PRINTS" id="PR01437">
    <property type="entry name" value="NUOXDRDTASE4"/>
</dbReference>
<feature type="domain" description="NADH:quinone oxidoreductase/Mrp antiporter transmembrane" evidence="9">
    <location>
        <begin position="161"/>
        <end position="455"/>
    </location>
</feature>
<feature type="transmembrane region" description="Helical" evidence="8">
    <location>
        <begin position="243"/>
        <end position="264"/>
    </location>
</feature>
<dbReference type="InterPro" id="IPR003918">
    <property type="entry name" value="NADH_UbQ_OxRdtase"/>
</dbReference>
<keyword evidence="5 8" id="KW-1133">Transmembrane helix</keyword>
<evidence type="ECO:0000256" key="2">
    <source>
        <dbReference type="ARBA" id="ARBA00005346"/>
    </source>
</evidence>
<dbReference type="PANTHER" id="PTHR42703">
    <property type="entry name" value="NADH DEHYDROGENASE"/>
    <property type="match status" value="1"/>
</dbReference>
<protein>
    <submittedName>
        <fullName evidence="10">Putative pH adaptation potassium efflux protein</fullName>
    </submittedName>
</protein>
<comment type="similarity">
    <text evidence="2">Belongs to the CPA3 antiporters (TC 2.A.63) subunit D family.</text>
</comment>
<keyword evidence="3" id="KW-1003">Cell membrane</keyword>
<evidence type="ECO:0000256" key="3">
    <source>
        <dbReference type="ARBA" id="ARBA00022475"/>
    </source>
</evidence>
<feature type="transmembrane region" description="Helical" evidence="8">
    <location>
        <begin position="338"/>
        <end position="358"/>
    </location>
</feature>
<feature type="transmembrane region" description="Helical" evidence="8">
    <location>
        <begin position="364"/>
        <end position="385"/>
    </location>
</feature>
<evidence type="ECO:0000313" key="10">
    <source>
        <dbReference type="EMBL" id="SBV38031.1"/>
    </source>
</evidence>
<organism evidence="10">
    <name type="scientific">uncultured Stenotrophomonas sp</name>
    <dbReference type="NCBI Taxonomy" id="165438"/>
    <lineage>
        <taxon>Bacteria</taxon>
        <taxon>Pseudomonadati</taxon>
        <taxon>Pseudomonadota</taxon>
        <taxon>Gammaproteobacteria</taxon>
        <taxon>Lysobacterales</taxon>
        <taxon>Lysobacteraceae</taxon>
        <taxon>Stenotrophomonas</taxon>
        <taxon>environmental samples</taxon>
    </lineage>
</organism>
<feature type="transmembrane region" description="Helical" evidence="8">
    <location>
        <begin position="193"/>
        <end position="215"/>
    </location>
</feature>
<proteinExistence type="inferred from homology"/>
<dbReference type="InterPro" id="IPR050586">
    <property type="entry name" value="CPA3_Na-H_Antiporter_D"/>
</dbReference>
<sequence>MSHLVILPILVPMLGAALSLFVEHRRYGPKVQRSVAWASLALLALVESQLLARTLQGEVLVYLLGDWPARLGIALVADRLAGWMLGTTLLLAAACLLQALHGVERMARHSVRVQRDSLDAVHGAAACLLHACTGWDRRAPHFHALFQFQLVGLNGAFLTGDIFNLFVFFEVLLSASYGLLLSGGRGLRLRIGLHYVVFNVSASTVFLIALGMLYATLGSLNMAEIGQRIATLPPTHLKLAKTALGLLMVVFCAKAALLPLYLWLPESYARAPAAVAALFVIMTKVGLYAVLRISTQWFGSDAGALAGYGADWLLWAGLATLLVAALGALAATRLRVQVAYLVVVSAATLFIAFALGNAGTLAAGLFYLPHSTFTAAALFLVADLIRRRRFRAGEREGHELAAALPGKTVPGLLFLLGAVAMAGLPPLAGFLAKATLLAAVPDAHIGVVWAAVLGSGLLVIIALVRSGIRLFWHVPGDDDAPPLPDPDVPARPFETAATTLLLACTVAMSLFAAPLMRQADATAAQLLSPQHYLLDVRGTVPQSRAP</sequence>
<feature type="transmembrane region" description="Helical" evidence="8">
    <location>
        <begin position="312"/>
        <end position="331"/>
    </location>
</feature>
<feature type="transmembrane region" description="Helical" evidence="8">
    <location>
        <begin position="162"/>
        <end position="181"/>
    </location>
</feature>
<evidence type="ECO:0000256" key="4">
    <source>
        <dbReference type="ARBA" id="ARBA00022692"/>
    </source>
</evidence>
<name>A0A1Y5Q715_9GAMM</name>
<feature type="transmembrane region" description="Helical" evidence="8">
    <location>
        <begin position="80"/>
        <end position="100"/>
    </location>
</feature>
<evidence type="ECO:0000256" key="5">
    <source>
        <dbReference type="ARBA" id="ARBA00022989"/>
    </source>
</evidence>
<evidence type="ECO:0000259" key="9">
    <source>
        <dbReference type="Pfam" id="PF00361"/>
    </source>
</evidence>
<evidence type="ECO:0000256" key="7">
    <source>
        <dbReference type="RuleBase" id="RU000320"/>
    </source>
</evidence>
<accession>A0A1Y5Q715</accession>
<evidence type="ECO:0000256" key="8">
    <source>
        <dbReference type="SAM" id="Phobius"/>
    </source>
</evidence>
<evidence type="ECO:0000256" key="1">
    <source>
        <dbReference type="ARBA" id="ARBA00004651"/>
    </source>
</evidence>
<dbReference type="AlphaFoldDB" id="A0A1Y5Q715"/>
<keyword evidence="4 7" id="KW-0812">Transmembrane</keyword>
<feature type="transmembrane region" description="Helical" evidence="8">
    <location>
        <begin position="412"/>
        <end position="431"/>
    </location>
</feature>
<dbReference type="EMBL" id="FLTS01000001">
    <property type="protein sequence ID" value="SBV38031.1"/>
    <property type="molecule type" value="Genomic_DNA"/>
</dbReference>
<dbReference type="GO" id="GO:0008137">
    <property type="term" value="F:NADH dehydrogenase (ubiquinone) activity"/>
    <property type="evidence" value="ECO:0007669"/>
    <property type="project" value="InterPro"/>
</dbReference>
<dbReference type="PANTHER" id="PTHR42703:SF1">
    <property type="entry name" value="NA(+)_H(+) ANTIPORTER SUBUNIT D1"/>
    <property type="match status" value="1"/>
</dbReference>
<comment type="subcellular location">
    <subcellularLocation>
        <location evidence="1">Cell membrane</location>
        <topology evidence="1">Multi-pass membrane protein</topology>
    </subcellularLocation>
    <subcellularLocation>
        <location evidence="7">Membrane</location>
        <topology evidence="7">Multi-pass membrane protein</topology>
    </subcellularLocation>
</comment>
<dbReference type="Pfam" id="PF00361">
    <property type="entry name" value="Proton_antipo_M"/>
    <property type="match status" value="1"/>
</dbReference>
<dbReference type="NCBIfam" id="NF009309">
    <property type="entry name" value="PRK12666.1"/>
    <property type="match status" value="1"/>
</dbReference>
<dbReference type="InterPro" id="IPR001750">
    <property type="entry name" value="ND/Mrp_TM"/>
</dbReference>